<feature type="region of interest" description="Disordered" evidence="2">
    <location>
        <begin position="194"/>
        <end position="258"/>
    </location>
</feature>
<evidence type="ECO:0000313" key="5">
    <source>
        <dbReference type="EMBL" id="PVI05252.1"/>
    </source>
</evidence>
<keyword evidence="6" id="KW-1185">Reference proteome</keyword>
<evidence type="ECO:0000256" key="2">
    <source>
        <dbReference type="SAM" id="MobiDB-lite"/>
    </source>
</evidence>
<reference evidence="5 6" key="1">
    <citation type="journal article" date="2018" name="Sci. Rep.">
        <title>Comparative genomics provides insights into the lifestyle and reveals functional heterogeneity of dark septate endophytic fungi.</title>
        <authorList>
            <person name="Knapp D.G."/>
            <person name="Nemeth J.B."/>
            <person name="Barry K."/>
            <person name="Hainaut M."/>
            <person name="Henrissat B."/>
            <person name="Johnson J."/>
            <person name="Kuo A."/>
            <person name="Lim J.H.P."/>
            <person name="Lipzen A."/>
            <person name="Nolan M."/>
            <person name="Ohm R.A."/>
            <person name="Tamas L."/>
            <person name="Grigoriev I.V."/>
            <person name="Spatafora J.W."/>
            <person name="Nagy L.G."/>
            <person name="Kovacs G.M."/>
        </authorList>
    </citation>
    <scope>NUCLEOTIDE SEQUENCE [LARGE SCALE GENOMIC DNA]</scope>
    <source>
        <strain evidence="5 6">DSE2036</strain>
    </source>
</reference>
<dbReference type="EMBL" id="KZ805315">
    <property type="protein sequence ID" value="PVI05252.1"/>
    <property type="molecule type" value="Genomic_DNA"/>
</dbReference>
<gene>
    <name evidence="5" type="ORF">DM02DRAFT_498698</name>
</gene>
<evidence type="ECO:0000313" key="6">
    <source>
        <dbReference type="Proteomes" id="UP000244855"/>
    </source>
</evidence>
<dbReference type="Pfam" id="PF00179">
    <property type="entry name" value="UQ_con"/>
    <property type="match status" value="1"/>
</dbReference>
<dbReference type="InterPro" id="IPR016135">
    <property type="entry name" value="UBQ-conjugating_enzyme/RWD"/>
</dbReference>
<dbReference type="PROSITE" id="PS50127">
    <property type="entry name" value="UBC_2"/>
    <property type="match status" value="1"/>
</dbReference>
<protein>
    <submittedName>
        <fullName evidence="5">UBC-like protein</fullName>
    </submittedName>
</protein>
<feature type="compositionally biased region" description="Low complexity" evidence="2">
    <location>
        <begin position="228"/>
        <end position="252"/>
    </location>
</feature>
<dbReference type="PANTHER" id="PTHR24067">
    <property type="entry name" value="UBIQUITIN-CONJUGATING ENZYME E2"/>
    <property type="match status" value="1"/>
</dbReference>
<dbReference type="SUPFAM" id="SSF54495">
    <property type="entry name" value="UBC-like"/>
    <property type="match status" value="1"/>
</dbReference>
<accession>A0A2V1E553</accession>
<dbReference type="InterPro" id="IPR000608">
    <property type="entry name" value="UBC"/>
</dbReference>
<feature type="compositionally biased region" description="Basic and acidic residues" evidence="2">
    <location>
        <begin position="194"/>
        <end position="213"/>
    </location>
</feature>
<organism evidence="5 6">
    <name type="scientific">Periconia macrospinosa</name>
    <dbReference type="NCBI Taxonomy" id="97972"/>
    <lineage>
        <taxon>Eukaryota</taxon>
        <taxon>Fungi</taxon>
        <taxon>Dikarya</taxon>
        <taxon>Ascomycota</taxon>
        <taxon>Pezizomycotina</taxon>
        <taxon>Dothideomycetes</taxon>
        <taxon>Pleosporomycetidae</taxon>
        <taxon>Pleosporales</taxon>
        <taxon>Massarineae</taxon>
        <taxon>Periconiaceae</taxon>
        <taxon>Periconia</taxon>
    </lineage>
</organism>
<feature type="domain" description="UBC core" evidence="4">
    <location>
        <begin position="12"/>
        <end position="162"/>
    </location>
</feature>
<keyword evidence="1" id="KW-0833">Ubl conjugation pathway</keyword>
<keyword evidence="3" id="KW-0812">Transmembrane</keyword>
<proteinExistence type="predicted"/>
<feature type="transmembrane region" description="Helical" evidence="3">
    <location>
        <begin position="266"/>
        <end position="285"/>
    </location>
</feature>
<dbReference type="STRING" id="97972.A0A2V1E553"/>
<dbReference type="AlphaFoldDB" id="A0A2V1E553"/>
<dbReference type="FunFam" id="3.10.110.10:FF:000093">
    <property type="entry name" value="Ubiquitin conjugating enzyme (UbcF), putative"/>
    <property type="match status" value="1"/>
</dbReference>
<keyword evidence="3" id="KW-0472">Membrane</keyword>
<dbReference type="InterPro" id="IPR050113">
    <property type="entry name" value="Ub_conjugating_enzyme"/>
</dbReference>
<evidence type="ECO:0000256" key="3">
    <source>
        <dbReference type="SAM" id="Phobius"/>
    </source>
</evidence>
<dbReference type="Proteomes" id="UP000244855">
    <property type="component" value="Unassembled WGS sequence"/>
</dbReference>
<keyword evidence="3" id="KW-1133">Transmembrane helix</keyword>
<dbReference type="CDD" id="cd23799">
    <property type="entry name" value="UBCc_UBE2J"/>
    <property type="match status" value="1"/>
</dbReference>
<sequence>MATRGQFNTKNPTIKRILKEAAELASQPSSDYYAEPMESNLFEWHFTLRGPPAPSPYAGGIYHGRIVLPSQYPLRPPSFRFLTPTGRFEVNREICLSISGHHEESWQPAWGIRTALVAMRSFMDTDAGGQLGGLECGKEVRERMAKEGASWKCSVCAKSNAEILQEREELAKESEGEQKEETVPEELRLAYRSELGEKKEEKKQDKGKGKAVDKPSTSEAPAAATVQRTTATSSTESRSVARPAPTRTTPAPYVHQIPRQNPDGSLAWIDTCIYGVVAALLFMVLRKL</sequence>
<dbReference type="SMART" id="SM00212">
    <property type="entry name" value="UBCc"/>
    <property type="match status" value="1"/>
</dbReference>
<dbReference type="OrthoDB" id="1158011at2759"/>
<evidence type="ECO:0000259" key="4">
    <source>
        <dbReference type="PROSITE" id="PS50127"/>
    </source>
</evidence>
<dbReference type="Gene3D" id="3.10.110.10">
    <property type="entry name" value="Ubiquitin Conjugating Enzyme"/>
    <property type="match status" value="1"/>
</dbReference>
<feature type="non-terminal residue" evidence="5">
    <location>
        <position position="288"/>
    </location>
</feature>
<name>A0A2V1E553_9PLEO</name>
<evidence type="ECO:0000256" key="1">
    <source>
        <dbReference type="ARBA" id="ARBA00022786"/>
    </source>
</evidence>